<dbReference type="AlphaFoldDB" id="A0A518G0F0"/>
<accession>A0A518G0F0</accession>
<dbReference type="KEGG" id="ahel:Q31a_03540"/>
<evidence type="ECO:0000259" key="2">
    <source>
        <dbReference type="Pfam" id="PF07596"/>
    </source>
</evidence>
<dbReference type="PROSITE" id="PS00409">
    <property type="entry name" value="PROKAR_NTER_METHYL"/>
    <property type="match status" value="1"/>
</dbReference>
<dbReference type="PANTHER" id="PTHR30093">
    <property type="entry name" value="GENERAL SECRETION PATHWAY PROTEIN G"/>
    <property type="match status" value="1"/>
</dbReference>
<dbReference type="Gene3D" id="3.30.700.10">
    <property type="entry name" value="Glycoprotein, Type 4 Pilin"/>
    <property type="match status" value="1"/>
</dbReference>
<dbReference type="RefSeq" id="WP_145073043.1">
    <property type="nucleotide sequence ID" value="NZ_CP036298.1"/>
</dbReference>
<dbReference type="InterPro" id="IPR045584">
    <property type="entry name" value="Pilin-like"/>
</dbReference>
<protein>
    <recommendedName>
        <fullName evidence="2">DUF1559 domain-containing protein</fullName>
    </recommendedName>
</protein>
<keyword evidence="1" id="KW-1133">Transmembrane helix</keyword>
<proteinExistence type="predicted"/>
<dbReference type="Pfam" id="PF07596">
    <property type="entry name" value="SBP_bac_10"/>
    <property type="match status" value="1"/>
</dbReference>
<dbReference type="SUPFAM" id="SSF54523">
    <property type="entry name" value="Pili subunits"/>
    <property type="match status" value="1"/>
</dbReference>
<dbReference type="InterPro" id="IPR012902">
    <property type="entry name" value="N_methyl_site"/>
</dbReference>
<organism evidence="3 4">
    <name type="scientific">Aureliella helgolandensis</name>
    <dbReference type="NCBI Taxonomy" id="2527968"/>
    <lineage>
        <taxon>Bacteria</taxon>
        <taxon>Pseudomonadati</taxon>
        <taxon>Planctomycetota</taxon>
        <taxon>Planctomycetia</taxon>
        <taxon>Pirellulales</taxon>
        <taxon>Pirellulaceae</taxon>
        <taxon>Aureliella</taxon>
    </lineage>
</organism>
<name>A0A518G0F0_9BACT</name>
<dbReference type="OrthoDB" id="255848at2"/>
<sequence length="333" mass="36393">MTAYPENKTQNQGFTLVELLVVISIIGLLVGLLLPAVQMAREAARRMQCSNNTKQLSLAVLNLENTHKHLPSGGWGIHWAGLPGLGVGPSQPGGWIYQTLPYLEQQSLHDMGGTAPSDAEENSRRLQTPLAVLHCPSRRSAEPLANDHSWVPILYAPEANLARNDYAMNGGSIPVRYGTGPDSLDAAKSFPWPEMRANTGVCFQRSKMKLSEIRDGLSNTYLLGEKQVPRAAYHTGSDFGDNESAYSGDERDLIRYTGSSSLSGFEPLSDWKTRHGHAMDVEGYNFGSAHSSVTIMALCDGSIHNISYNVDTQVHSNLGNRHDHQSIPSKVLE</sequence>
<gene>
    <name evidence="3" type="ORF">Q31a_03540</name>
</gene>
<feature type="transmembrane region" description="Helical" evidence="1">
    <location>
        <begin position="14"/>
        <end position="37"/>
    </location>
</feature>
<dbReference type="EMBL" id="CP036298">
    <property type="protein sequence ID" value="QDV22075.1"/>
    <property type="molecule type" value="Genomic_DNA"/>
</dbReference>
<reference evidence="3 4" key="1">
    <citation type="submission" date="2019-02" db="EMBL/GenBank/DDBJ databases">
        <title>Deep-cultivation of Planctomycetes and their phenomic and genomic characterization uncovers novel biology.</title>
        <authorList>
            <person name="Wiegand S."/>
            <person name="Jogler M."/>
            <person name="Boedeker C."/>
            <person name="Pinto D."/>
            <person name="Vollmers J."/>
            <person name="Rivas-Marin E."/>
            <person name="Kohn T."/>
            <person name="Peeters S.H."/>
            <person name="Heuer A."/>
            <person name="Rast P."/>
            <person name="Oberbeckmann S."/>
            <person name="Bunk B."/>
            <person name="Jeske O."/>
            <person name="Meyerdierks A."/>
            <person name="Storesund J.E."/>
            <person name="Kallscheuer N."/>
            <person name="Luecker S."/>
            <person name="Lage O.M."/>
            <person name="Pohl T."/>
            <person name="Merkel B.J."/>
            <person name="Hornburger P."/>
            <person name="Mueller R.-W."/>
            <person name="Bruemmer F."/>
            <person name="Labrenz M."/>
            <person name="Spormann A.M."/>
            <person name="Op den Camp H."/>
            <person name="Overmann J."/>
            <person name="Amann R."/>
            <person name="Jetten M.S.M."/>
            <person name="Mascher T."/>
            <person name="Medema M.H."/>
            <person name="Devos D.P."/>
            <person name="Kaster A.-K."/>
            <person name="Ovreas L."/>
            <person name="Rohde M."/>
            <person name="Galperin M.Y."/>
            <person name="Jogler C."/>
        </authorList>
    </citation>
    <scope>NUCLEOTIDE SEQUENCE [LARGE SCALE GENOMIC DNA]</scope>
    <source>
        <strain evidence="3 4">Q31a</strain>
    </source>
</reference>
<keyword evidence="1" id="KW-0812">Transmembrane</keyword>
<evidence type="ECO:0000313" key="3">
    <source>
        <dbReference type="EMBL" id="QDV22075.1"/>
    </source>
</evidence>
<dbReference type="PANTHER" id="PTHR30093:SF2">
    <property type="entry name" value="TYPE II SECRETION SYSTEM PROTEIN H"/>
    <property type="match status" value="1"/>
</dbReference>
<keyword evidence="1" id="KW-0472">Membrane</keyword>
<dbReference type="NCBIfam" id="TIGR02532">
    <property type="entry name" value="IV_pilin_GFxxxE"/>
    <property type="match status" value="1"/>
</dbReference>
<evidence type="ECO:0000256" key="1">
    <source>
        <dbReference type="SAM" id="Phobius"/>
    </source>
</evidence>
<dbReference type="Proteomes" id="UP000318017">
    <property type="component" value="Chromosome"/>
</dbReference>
<evidence type="ECO:0000313" key="4">
    <source>
        <dbReference type="Proteomes" id="UP000318017"/>
    </source>
</evidence>
<dbReference type="InterPro" id="IPR011453">
    <property type="entry name" value="DUF1559"/>
</dbReference>
<keyword evidence="4" id="KW-1185">Reference proteome</keyword>
<feature type="domain" description="DUF1559" evidence="2">
    <location>
        <begin position="38"/>
        <end position="312"/>
    </location>
</feature>
<dbReference type="Pfam" id="PF07963">
    <property type="entry name" value="N_methyl"/>
    <property type="match status" value="1"/>
</dbReference>